<keyword evidence="5" id="KW-1185">Reference proteome</keyword>
<feature type="transmembrane region" description="Helical" evidence="3">
    <location>
        <begin position="261"/>
        <end position="279"/>
    </location>
</feature>
<comment type="caution">
    <text evidence="4">The sequence shown here is derived from an EMBL/GenBank/DDBJ whole genome shotgun (WGS) entry which is preliminary data.</text>
</comment>
<feature type="transmembrane region" description="Helical" evidence="3">
    <location>
        <begin position="285"/>
        <end position="303"/>
    </location>
</feature>
<dbReference type="InterPro" id="IPR052528">
    <property type="entry name" value="Sugar_transport-like"/>
</dbReference>
<feature type="region of interest" description="Disordered" evidence="2">
    <location>
        <begin position="1"/>
        <end position="40"/>
    </location>
</feature>
<dbReference type="RefSeq" id="WP_270877590.1">
    <property type="nucleotide sequence ID" value="NZ_JAQFVF010000002.1"/>
</dbReference>
<comment type="subcellular location">
    <subcellularLocation>
        <location evidence="1">Cell membrane</location>
        <topology evidence="1">Multi-pass membrane protein</topology>
    </subcellularLocation>
</comment>
<feature type="transmembrane region" description="Helical" evidence="3">
    <location>
        <begin position="137"/>
        <end position="160"/>
    </location>
</feature>
<name>A0ABW0K8D0_9BACL</name>
<evidence type="ECO:0000313" key="4">
    <source>
        <dbReference type="EMBL" id="MFC5449564.1"/>
    </source>
</evidence>
<accession>A0ABW0K8D0</accession>
<feature type="transmembrane region" description="Helical" evidence="3">
    <location>
        <begin position="384"/>
        <end position="403"/>
    </location>
</feature>
<dbReference type="EMBL" id="JBHSMJ010000020">
    <property type="protein sequence ID" value="MFC5449564.1"/>
    <property type="molecule type" value="Genomic_DNA"/>
</dbReference>
<dbReference type="CDD" id="cd06174">
    <property type="entry name" value="MFS"/>
    <property type="match status" value="1"/>
</dbReference>
<dbReference type="InterPro" id="IPR036259">
    <property type="entry name" value="MFS_trans_sf"/>
</dbReference>
<keyword evidence="3" id="KW-0472">Membrane</keyword>
<feature type="transmembrane region" description="Helical" evidence="3">
    <location>
        <begin position="48"/>
        <end position="73"/>
    </location>
</feature>
<sequence length="437" mass="48612">MQQESGGQRTRSGWTGTPRQANYFEERGKTTDTGQRPAKKGELDSQTILLLAVHTLFGIANALSGTFVGVYLWKAKNDYTLIGWFTLVTHLTMALTFWLAGKWVKEHNKMNCLRAGVAVSAGFYMLVLWLGPYSYQYFVLLGVVQGISTGFFWIAYNVVYFEVTDPDNRDRYNGWAGLLASGAGIVAPWISGLLIVGLGDKAGYRLIFSISLGIFVVGVVVSFFLKKREVQGSYEWMFPVRCLRQAGTPWARVFLAQIAQGFREGVFGFMIGLLVYIATGSEASLGNFVLINSAVALVSFWLAGKFVKPRFRKSAMLIGAIMLVAIIVPFFWKLNYFTLLLFGVAAATFFPLYSIPMVSAVFDLIGCSEESAKQREEYVVLRELGLNTGRVLGVLLFILVVSWSATPLVLKLLLLFIGSSTVVAWFFMRKQLALYKT</sequence>
<dbReference type="Gene3D" id="1.20.1250.20">
    <property type="entry name" value="MFS general substrate transporter like domains"/>
    <property type="match status" value="1"/>
</dbReference>
<organism evidence="4 5">
    <name type="scientific">Paenibacillus aestuarii</name>
    <dbReference type="NCBI Taxonomy" id="516965"/>
    <lineage>
        <taxon>Bacteria</taxon>
        <taxon>Bacillati</taxon>
        <taxon>Bacillota</taxon>
        <taxon>Bacilli</taxon>
        <taxon>Bacillales</taxon>
        <taxon>Paenibacillaceae</taxon>
        <taxon>Paenibacillus</taxon>
    </lineage>
</organism>
<evidence type="ECO:0000256" key="3">
    <source>
        <dbReference type="SAM" id="Phobius"/>
    </source>
</evidence>
<feature type="transmembrane region" description="Helical" evidence="3">
    <location>
        <begin position="315"/>
        <end position="332"/>
    </location>
</feature>
<reference evidence="5" key="1">
    <citation type="journal article" date="2019" name="Int. J. Syst. Evol. Microbiol.">
        <title>The Global Catalogue of Microorganisms (GCM) 10K type strain sequencing project: providing services to taxonomists for standard genome sequencing and annotation.</title>
        <authorList>
            <consortium name="The Broad Institute Genomics Platform"/>
            <consortium name="The Broad Institute Genome Sequencing Center for Infectious Disease"/>
            <person name="Wu L."/>
            <person name="Ma J."/>
        </authorList>
    </citation>
    <scope>NUCLEOTIDE SEQUENCE [LARGE SCALE GENOMIC DNA]</scope>
    <source>
        <strain evidence="5">KACC 11904</strain>
    </source>
</reference>
<gene>
    <name evidence="4" type="ORF">ACFPOG_14940</name>
</gene>
<evidence type="ECO:0000256" key="1">
    <source>
        <dbReference type="ARBA" id="ARBA00004651"/>
    </source>
</evidence>
<evidence type="ECO:0000256" key="2">
    <source>
        <dbReference type="SAM" id="MobiDB-lite"/>
    </source>
</evidence>
<feature type="transmembrane region" description="Helical" evidence="3">
    <location>
        <begin position="79"/>
        <end position="100"/>
    </location>
</feature>
<dbReference type="Pfam" id="PF07690">
    <property type="entry name" value="MFS_1"/>
    <property type="match status" value="1"/>
</dbReference>
<dbReference type="Proteomes" id="UP001596044">
    <property type="component" value="Unassembled WGS sequence"/>
</dbReference>
<dbReference type="PANTHER" id="PTHR23526">
    <property type="entry name" value="INTEGRAL MEMBRANE TRANSPORT PROTEIN-RELATED"/>
    <property type="match status" value="1"/>
</dbReference>
<keyword evidence="3" id="KW-0812">Transmembrane</keyword>
<feature type="transmembrane region" description="Helical" evidence="3">
    <location>
        <begin position="338"/>
        <end position="364"/>
    </location>
</feature>
<dbReference type="SUPFAM" id="SSF103473">
    <property type="entry name" value="MFS general substrate transporter"/>
    <property type="match status" value="1"/>
</dbReference>
<evidence type="ECO:0000313" key="5">
    <source>
        <dbReference type="Proteomes" id="UP001596044"/>
    </source>
</evidence>
<feature type="transmembrane region" description="Helical" evidence="3">
    <location>
        <begin position="172"/>
        <end position="196"/>
    </location>
</feature>
<dbReference type="PANTHER" id="PTHR23526:SF2">
    <property type="entry name" value="MAJOR FACILITATOR SUPERFAMILY (MFS) PROFILE DOMAIN-CONTAINING PROTEIN"/>
    <property type="match status" value="1"/>
</dbReference>
<keyword evidence="3" id="KW-1133">Transmembrane helix</keyword>
<dbReference type="InterPro" id="IPR011701">
    <property type="entry name" value="MFS"/>
</dbReference>
<feature type="transmembrane region" description="Helical" evidence="3">
    <location>
        <begin position="112"/>
        <end position="131"/>
    </location>
</feature>
<feature type="transmembrane region" description="Helical" evidence="3">
    <location>
        <begin position="409"/>
        <end position="428"/>
    </location>
</feature>
<protein>
    <submittedName>
        <fullName evidence="4">MFS transporter</fullName>
    </submittedName>
</protein>
<feature type="compositionally biased region" description="Polar residues" evidence="2">
    <location>
        <begin position="1"/>
        <end position="20"/>
    </location>
</feature>
<proteinExistence type="predicted"/>
<feature type="transmembrane region" description="Helical" evidence="3">
    <location>
        <begin position="202"/>
        <end position="225"/>
    </location>
</feature>